<reference evidence="2" key="1">
    <citation type="submission" date="2022-11" db="UniProtKB">
        <authorList>
            <consortium name="WormBaseParasite"/>
        </authorList>
    </citation>
    <scope>IDENTIFICATION</scope>
</reference>
<sequence>MAKNLLLKITIYNWKRKLGKSKPQYNYNEQKELMKHYYEIKDKNPKISDANIAKILKIGLRTLYNWKKQFHPNSVDGHSVEENAAANVQEIEDSNLASF</sequence>
<name>A0A914HRB9_GLORO</name>
<dbReference type="Proteomes" id="UP000887572">
    <property type="component" value="Unplaced"/>
</dbReference>
<proteinExistence type="predicted"/>
<protein>
    <submittedName>
        <fullName evidence="2">Transposase</fullName>
    </submittedName>
</protein>
<accession>A0A914HRB9</accession>
<evidence type="ECO:0000313" key="1">
    <source>
        <dbReference type="Proteomes" id="UP000887572"/>
    </source>
</evidence>
<dbReference type="WBParaSite" id="Gr19_v10_g3210.t1">
    <property type="protein sequence ID" value="Gr19_v10_g3210.t1"/>
    <property type="gene ID" value="Gr19_v10_g3210"/>
</dbReference>
<keyword evidence="1" id="KW-1185">Reference proteome</keyword>
<dbReference type="AlphaFoldDB" id="A0A914HRB9"/>
<evidence type="ECO:0000313" key="2">
    <source>
        <dbReference type="WBParaSite" id="Gr19_v10_g3210.t1"/>
    </source>
</evidence>
<organism evidence="1 2">
    <name type="scientific">Globodera rostochiensis</name>
    <name type="common">Golden nematode worm</name>
    <name type="synonym">Heterodera rostochiensis</name>
    <dbReference type="NCBI Taxonomy" id="31243"/>
    <lineage>
        <taxon>Eukaryota</taxon>
        <taxon>Metazoa</taxon>
        <taxon>Ecdysozoa</taxon>
        <taxon>Nematoda</taxon>
        <taxon>Chromadorea</taxon>
        <taxon>Rhabditida</taxon>
        <taxon>Tylenchina</taxon>
        <taxon>Tylenchomorpha</taxon>
        <taxon>Tylenchoidea</taxon>
        <taxon>Heteroderidae</taxon>
        <taxon>Heteroderinae</taxon>
        <taxon>Globodera</taxon>
    </lineage>
</organism>